<sequence length="246" mass="27813">MIDTEHGFFVGINLQGEDQFFHCFSSQPDRPIRKKRVEYIYRDNCVAAGVDCWSPLGLLFAKDAANGRFPVPYTPCEIARQSDEPHLEYAEMYNAERYRFPAANLFPAERELYNRGVVALRDKQVASVVERVKSELRMDGLLMEAQEVAILAQKPLVDEGTQTLTYAGKSVRFRGAIQFRLLQRLAMDAGRFVDNVELGEFVWGDDDIKDKLISNTRGHIERKLAAANITGVGFDAVSGRTRMILS</sequence>
<dbReference type="EMBL" id="SJPG01000001">
    <property type="protein sequence ID" value="TWT64417.1"/>
    <property type="molecule type" value="Genomic_DNA"/>
</dbReference>
<proteinExistence type="predicted"/>
<reference evidence="1 2" key="1">
    <citation type="submission" date="2019-02" db="EMBL/GenBank/DDBJ databases">
        <title>Deep-cultivation of Planctomycetes and their phenomic and genomic characterization uncovers novel biology.</title>
        <authorList>
            <person name="Wiegand S."/>
            <person name="Jogler M."/>
            <person name="Boedeker C."/>
            <person name="Pinto D."/>
            <person name="Vollmers J."/>
            <person name="Rivas-Marin E."/>
            <person name="Kohn T."/>
            <person name="Peeters S.H."/>
            <person name="Heuer A."/>
            <person name="Rast P."/>
            <person name="Oberbeckmann S."/>
            <person name="Bunk B."/>
            <person name="Jeske O."/>
            <person name="Meyerdierks A."/>
            <person name="Storesund J.E."/>
            <person name="Kallscheuer N."/>
            <person name="Luecker S."/>
            <person name="Lage O.M."/>
            <person name="Pohl T."/>
            <person name="Merkel B.J."/>
            <person name="Hornburger P."/>
            <person name="Mueller R.-W."/>
            <person name="Bruemmer F."/>
            <person name="Labrenz M."/>
            <person name="Spormann A.M."/>
            <person name="Op Den Camp H."/>
            <person name="Overmann J."/>
            <person name="Amann R."/>
            <person name="Jetten M.S.M."/>
            <person name="Mascher T."/>
            <person name="Medema M.H."/>
            <person name="Devos D.P."/>
            <person name="Kaster A.-K."/>
            <person name="Ovreas L."/>
            <person name="Rohde M."/>
            <person name="Galperin M.Y."/>
            <person name="Jogler C."/>
        </authorList>
    </citation>
    <scope>NUCLEOTIDE SEQUENCE [LARGE SCALE GENOMIC DNA]</scope>
    <source>
        <strain evidence="1 2">Pan54</strain>
    </source>
</reference>
<comment type="caution">
    <text evidence="1">The sequence shown here is derived from an EMBL/GenBank/DDBJ whole genome shotgun (WGS) entry which is preliminary data.</text>
</comment>
<dbReference type="RefSeq" id="WP_146506132.1">
    <property type="nucleotide sequence ID" value="NZ_SJPG01000001.1"/>
</dbReference>
<dbReference type="GO" id="GO:0003677">
    <property type="term" value="F:DNA binding"/>
    <property type="evidence" value="ECO:0007669"/>
    <property type="project" value="InterPro"/>
</dbReference>
<dbReference type="InterPro" id="IPR016032">
    <property type="entry name" value="Sig_transdc_resp-reg_C-effctor"/>
</dbReference>
<name>A0A5C5XMM9_9PLAN</name>
<organism evidence="1 2">
    <name type="scientific">Rubinisphaera italica</name>
    <dbReference type="NCBI Taxonomy" id="2527969"/>
    <lineage>
        <taxon>Bacteria</taxon>
        <taxon>Pseudomonadati</taxon>
        <taxon>Planctomycetota</taxon>
        <taxon>Planctomycetia</taxon>
        <taxon>Planctomycetales</taxon>
        <taxon>Planctomycetaceae</taxon>
        <taxon>Rubinisphaera</taxon>
    </lineage>
</organism>
<dbReference type="GO" id="GO:0006355">
    <property type="term" value="P:regulation of DNA-templated transcription"/>
    <property type="evidence" value="ECO:0007669"/>
    <property type="project" value="InterPro"/>
</dbReference>
<keyword evidence="2" id="KW-1185">Reference proteome</keyword>
<dbReference type="SUPFAM" id="SSF46894">
    <property type="entry name" value="C-terminal effector domain of the bipartite response regulators"/>
    <property type="match status" value="1"/>
</dbReference>
<dbReference type="InterPro" id="IPR036388">
    <property type="entry name" value="WH-like_DNA-bd_sf"/>
</dbReference>
<protein>
    <submittedName>
        <fullName evidence="1">Uncharacterized protein</fullName>
    </submittedName>
</protein>
<dbReference type="Proteomes" id="UP000316095">
    <property type="component" value="Unassembled WGS sequence"/>
</dbReference>
<dbReference type="Gene3D" id="1.10.10.10">
    <property type="entry name" value="Winged helix-like DNA-binding domain superfamily/Winged helix DNA-binding domain"/>
    <property type="match status" value="1"/>
</dbReference>
<gene>
    <name evidence="1" type="ORF">Pan54_51790</name>
</gene>
<dbReference type="AlphaFoldDB" id="A0A5C5XMM9"/>
<evidence type="ECO:0000313" key="1">
    <source>
        <dbReference type="EMBL" id="TWT64417.1"/>
    </source>
</evidence>
<accession>A0A5C5XMM9</accession>
<evidence type="ECO:0000313" key="2">
    <source>
        <dbReference type="Proteomes" id="UP000316095"/>
    </source>
</evidence>